<feature type="compositionally biased region" description="Low complexity" evidence="1">
    <location>
        <begin position="46"/>
        <end position="57"/>
    </location>
</feature>
<feature type="region of interest" description="Disordered" evidence="1">
    <location>
        <begin position="46"/>
        <end position="101"/>
    </location>
</feature>
<evidence type="ECO:0000313" key="3">
    <source>
        <dbReference type="Proteomes" id="UP000751190"/>
    </source>
</evidence>
<comment type="caution">
    <text evidence="2">The sequence shown here is derived from an EMBL/GenBank/DDBJ whole genome shotgun (WGS) entry which is preliminary data.</text>
</comment>
<dbReference type="OrthoDB" id="10527789at2759"/>
<protein>
    <submittedName>
        <fullName evidence="2">Uncharacterized protein</fullName>
    </submittedName>
</protein>
<dbReference type="AlphaFoldDB" id="A0A8J5XB43"/>
<proteinExistence type="predicted"/>
<gene>
    <name evidence="2" type="ORF">KFE25_010899</name>
</gene>
<accession>A0A8J5XB43</accession>
<reference evidence="2" key="1">
    <citation type="submission" date="2021-05" db="EMBL/GenBank/DDBJ databases">
        <title>The genome of the haptophyte Pavlova lutheri (Diacronema luteri, Pavlovales) - a model for lipid biosynthesis in eukaryotic algae.</title>
        <authorList>
            <person name="Hulatt C.J."/>
            <person name="Posewitz M.C."/>
        </authorList>
    </citation>
    <scope>NUCLEOTIDE SEQUENCE</scope>
    <source>
        <strain evidence="2">NIVA-4/92</strain>
    </source>
</reference>
<dbReference type="EMBL" id="JAGTXO010000030">
    <property type="protein sequence ID" value="KAG8460844.1"/>
    <property type="molecule type" value="Genomic_DNA"/>
</dbReference>
<evidence type="ECO:0000313" key="2">
    <source>
        <dbReference type="EMBL" id="KAG8460844.1"/>
    </source>
</evidence>
<sequence length="171" mass="18115">MDAAIAVEYLSAEVSVQRGMAIASHALCDELNAQLDGRDEASSALASVRATRSTRSSPLGKQPASAWPLARARAARHAGADNDYTNDDDDDGSGSGRSDDDGEAHIEALVVGLKEHFRQAGVPLPLARQHGTVYRLGSRRVNLAVRDGRLAVVSAPGEHTDLLKFLSRSST</sequence>
<name>A0A8J5XB43_DIALT</name>
<evidence type="ECO:0000256" key="1">
    <source>
        <dbReference type="SAM" id="MobiDB-lite"/>
    </source>
</evidence>
<dbReference type="Proteomes" id="UP000751190">
    <property type="component" value="Unassembled WGS sequence"/>
</dbReference>
<keyword evidence="3" id="KW-1185">Reference proteome</keyword>
<organism evidence="2 3">
    <name type="scientific">Diacronema lutheri</name>
    <name type="common">Unicellular marine alga</name>
    <name type="synonym">Monochrysis lutheri</name>
    <dbReference type="NCBI Taxonomy" id="2081491"/>
    <lineage>
        <taxon>Eukaryota</taxon>
        <taxon>Haptista</taxon>
        <taxon>Haptophyta</taxon>
        <taxon>Pavlovophyceae</taxon>
        <taxon>Pavlovales</taxon>
        <taxon>Pavlovaceae</taxon>
        <taxon>Diacronema</taxon>
    </lineage>
</organism>